<dbReference type="SMART" id="SM00091">
    <property type="entry name" value="PAS"/>
    <property type="match status" value="2"/>
</dbReference>
<evidence type="ECO:0000259" key="7">
    <source>
        <dbReference type="PROSITE" id="PS50112"/>
    </source>
</evidence>
<evidence type="ECO:0000259" key="8">
    <source>
        <dbReference type="PROSITE" id="PS50888"/>
    </source>
</evidence>
<feature type="domain" description="BHLH" evidence="8">
    <location>
        <begin position="14"/>
        <end position="68"/>
    </location>
</feature>
<evidence type="ECO:0000313" key="10">
    <source>
        <dbReference type="WBParaSite" id="HCON_00143400-00001"/>
    </source>
</evidence>
<dbReference type="GO" id="GO:0000977">
    <property type="term" value="F:RNA polymerase II transcription regulatory region sequence-specific DNA binding"/>
    <property type="evidence" value="ECO:0007669"/>
    <property type="project" value="TreeGrafter"/>
</dbReference>
<dbReference type="Proteomes" id="UP000025227">
    <property type="component" value="Unplaced"/>
</dbReference>
<dbReference type="NCBIfam" id="TIGR00229">
    <property type="entry name" value="sensory_box"/>
    <property type="match status" value="1"/>
</dbReference>
<dbReference type="GO" id="GO:0046983">
    <property type="term" value="F:protein dimerization activity"/>
    <property type="evidence" value="ECO:0007669"/>
    <property type="project" value="InterPro"/>
</dbReference>
<keyword evidence="3" id="KW-0805">Transcription regulation</keyword>
<dbReference type="Pfam" id="PF23171">
    <property type="entry name" value="bHLH_HIF1A"/>
    <property type="match status" value="1"/>
</dbReference>
<dbReference type="InterPro" id="IPR011598">
    <property type="entry name" value="bHLH_dom"/>
</dbReference>
<dbReference type="InterPro" id="IPR035965">
    <property type="entry name" value="PAS-like_dom_sf"/>
</dbReference>
<accession>A0A7I5ECP0</accession>
<comment type="subcellular location">
    <subcellularLocation>
        <location evidence="1">Nucleus</location>
    </subcellularLocation>
</comment>
<evidence type="ECO:0000256" key="3">
    <source>
        <dbReference type="ARBA" id="ARBA00023015"/>
    </source>
</evidence>
<feature type="domain" description="PAS" evidence="7">
    <location>
        <begin position="97"/>
        <end position="163"/>
    </location>
</feature>
<dbReference type="Pfam" id="PF00989">
    <property type="entry name" value="PAS"/>
    <property type="match status" value="1"/>
</dbReference>
<dbReference type="GO" id="GO:0010557">
    <property type="term" value="P:positive regulation of macromolecule biosynthetic process"/>
    <property type="evidence" value="ECO:0007669"/>
    <property type="project" value="UniProtKB-ARBA"/>
</dbReference>
<dbReference type="Gene3D" id="3.30.450.20">
    <property type="entry name" value="PAS domain"/>
    <property type="match status" value="2"/>
</dbReference>
<dbReference type="OrthoDB" id="6021714at2759"/>
<organism evidence="9 10">
    <name type="scientific">Haemonchus contortus</name>
    <name type="common">Barber pole worm</name>
    <dbReference type="NCBI Taxonomy" id="6289"/>
    <lineage>
        <taxon>Eukaryota</taxon>
        <taxon>Metazoa</taxon>
        <taxon>Ecdysozoa</taxon>
        <taxon>Nematoda</taxon>
        <taxon>Chromadorea</taxon>
        <taxon>Rhabditida</taxon>
        <taxon>Rhabditina</taxon>
        <taxon>Rhabditomorpha</taxon>
        <taxon>Strongyloidea</taxon>
        <taxon>Trichostrongylidae</taxon>
        <taxon>Haemonchus</taxon>
    </lineage>
</organism>
<evidence type="ECO:0000256" key="2">
    <source>
        <dbReference type="ARBA" id="ARBA00022737"/>
    </source>
</evidence>
<evidence type="ECO:0000256" key="6">
    <source>
        <dbReference type="SAM" id="MobiDB-lite"/>
    </source>
</evidence>
<dbReference type="SUPFAM" id="SSF55785">
    <property type="entry name" value="PYP-like sensor domain (PAS domain)"/>
    <property type="match status" value="2"/>
</dbReference>
<evidence type="ECO:0000256" key="4">
    <source>
        <dbReference type="ARBA" id="ARBA00023163"/>
    </source>
</evidence>
<dbReference type="GO" id="GO:0005634">
    <property type="term" value="C:nucleus"/>
    <property type="evidence" value="ECO:0007669"/>
    <property type="project" value="UniProtKB-SubCell"/>
</dbReference>
<keyword evidence="2" id="KW-0677">Repeat</keyword>
<reference evidence="10" key="1">
    <citation type="submission" date="2020-12" db="UniProtKB">
        <authorList>
            <consortium name="WormBaseParasite"/>
        </authorList>
    </citation>
    <scope>IDENTIFICATION</scope>
    <source>
        <strain evidence="10">MHco3</strain>
    </source>
</reference>
<keyword evidence="5" id="KW-0539">Nucleus</keyword>
<dbReference type="AlphaFoldDB" id="A0A7I5ECP0"/>
<dbReference type="PROSITE" id="PS50112">
    <property type="entry name" value="PAS"/>
    <property type="match status" value="1"/>
</dbReference>
<dbReference type="PROSITE" id="PS50888">
    <property type="entry name" value="BHLH"/>
    <property type="match status" value="1"/>
</dbReference>
<evidence type="ECO:0000256" key="5">
    <source>
        <dbReference type="ARBA" id="ARBA00023242"/>
    </source>
</evidence>
<feature type="region of interest" description="Disordered" evidence="6">
    <location>
        <begin position="1"/>
        <end position="24"/>
    </location>
</feature>
<dbReference type="InterPro" id="IPR000014">
    <property type="entry name" value="PAS"/>
</dbReference>
<evidence type="ECO:0000256" key="1">
    <source>
        <dbReference type="ARBA" id="ARBA00004123"/>
    </source>
</evidence>
<sequence>MMDSSDTRKRNMEKRRETSRFAARDRRGKESEIFSDLRAVVPIVDEGTVTHLDRIAVLRVSSAWCRIRKTAPNVLKPTEVGPEVTQIGKELWCEDTVTETLDGFIIIADSDGTILCVTESVCLYLGLSQTDLVGRALKEFLHPTDYTEYVEITNNLGSVLIERPEVSKSPENGLFAELRMKTVITQRGRNLNLKSALFKPISFILRAERSLGGHVMRMLATSEPAGQGSVNAHATALTKYADTPTGSFMTRHTSDMRISYVHDRLNYILRNELKTLMGSSFFELIEPSDLPSFRESMKTLFAKGHVRTPLYRLLAANNTVVWLTTEASTVNHTSKGQKAQYVICVHHIAGIKGILEDASSPGQGGVPGGLAIEIKKEIDDARDYAGRQPHIDGSGALDFQMQPFTGREDFSVMSRLLSFGDLDATKNNSVDGASEGSSGAYSDTFFRGQSECATQNFGQLEGNSPTSDTSMATARLMATPSRSPTDDGASGGAGLVRGTSGGSSCSPLADGVSQCGLYSPTSTARSNVCGGLDRHLDSSQSSTRPRSLSAVCAPNTVSLSSGLLSDEGCDDASSLLSSLSAAIARSSTGSLPTMTVYPQAPTQCTPTYEDIPFEEPNLDSIAIRAPYVSRHGTCGEFFSSIPCDDIGTGFDGKEFGVDDLSALDLSNEDFNSMFEQVISQSRPSAGRAVLGCSPVDPYMQHYSVNSPMVSGACPPTSYRSKVSPPLKRSALGLMYEDRDLKPLSLNAGVYGSNFYWQGDAAWSQGDQQRMQYQQYGSGVSRPA</sequence>
<keyword evidence="9" id="KW-1185">Reference proteome</keyword>
<dbReference type="PANTHER" id="PTHR23043:SF17">
    <property type="entry name" value="PROTEIN SIMILAR"/>
    <property type="match status" value="1"/>
</dbReference>
<dbReference type="InterPro" id="IPR013767">
    <property type="entry name" value="PAS_fold"/>
</dbReference>
<dbReference type="PANTHER" id="PTHR23043">
    <property type="entry name" value="HYPOXIA-INDUCIBLE FACTOR 1 ALPHA"/>
    <property type="match status" value="1"/>
</dbReference>
<dbReference type="CDD" id="cd00130">
    <property type="entry name" value="PAS"/>
    <property type="match status" value="2"/>
</dbReference>
<dbReference type="Pfam" id="PF14598">
    <property type="entry name" value="PAS_11"/>
    <property type="match status" value="1"/>
</dbReference>
<name>A0A7I5ECP0_HAECO</name>
<dbReference type="GO" id="GO:0071456">
    <property type="term" value="P:cellular response to hypoxia"/>
    <property type="evidence" value="ECO:0007669"/>
    <property type="project" value="TreeGrafter"/>
</dbReference>
<keyword evidence="4" id="KW-0804">Transcription</keyword>
<dbReference type="WBParaSite" id="HCON_00143400-00001">
    <property type="protein sequence ID" value="HCON_00143400-00001"/>
    <property type="gene ID" value="HCON_00143400"/>
</dbReference>
<protein>
    <submittedName>
        <fullName evidence="10">PAS fold domain containing protein</fullName>
    </submittedName>
</protein>
<evidence type="ECO:0000313" key="9">
    <source>
        <dbReference type="Proteomes" id="UP000025227"/>
    </source>
</evidence>
<proteinExistence type="predicted"/>
<dbReference type="GO" id="GO:0000981">
    <property type="term" value="F:DNA-binding transcription factor activity, RNA polymerase II-specific"/>
    <property type="evidence" value="ECO:0007669"/>
    <property type="project" value="TreeGrafter"/>
</dbReference>